<protein>
    <submittedName>
        <fullName evidence="2">Uncharacterized protein</fullName>
    </submittedName>
</protein>
<dbReference type="Proteomes" id="UP000244056">
    <property type="component" value="Chromosome"/>
</dbReference>
<dbReference type="KEGG" id="nsp:BMF81_03792"/>
<name>A0A2S0Q9Z1_NODSP</name>
<keyword evidence="1" id="KW-0472">Membrane</keyword>
<dbReference type="AlphaFoldDB" id="A0A2S0Q9Z1"/>
<feature type="transmembrane region" description="Helical" evidence="1">
    <location>
        <begin position="16"/>
        <end position="40"/>
    </location>
</feature>
<dbReference type="EMBL" id="CP020114">
    <property type="protein sequence ID" value="AVZ31269.1"/>
    <property type="molecule type" value="Genomic_DNA"/>
</dbReference>
<accession>A0A2S0Q9Z1</accession>
<evidence type="ECO:0000256" key="1">
    <source>
        <dbReference type="SAM" id="Phobius"/>
    </source>
</evidence>
<organism evidence="2 3">
    <name type="scientific">Nodularia spumigena UHCC 0039</name>
    <dbReference type="NCBI Taxonomy" id="1914872"/>
    <lineage>
        <taxon>Bacteria</taxon>
        <taxon>Bacillati</taxon>
        <taxon>Cyanobacteriota</taxon>
        <taxon>Cyanophyceae</taxon>
        <taxon>Nostocales</taxon>
        <taxon>Nodulariaceae</taxon>
        <taxon>Nodularia</taxon>
    </lineage>
</organism>
<proteinExistence type="predicted"/>
<reference evidence="2 3" key="1">
    <citation type="submission" date="2017-03" db="EMBL/GenBank/DDBJ databases">
        <title>Comparative genomics of the toxic Baltic Sea cyanobacteria Nodularia spumigena UHCC 0039 and its response on varying salinity.</title>
        <authorList>
            <person name="Teikari J.E."/>
        </authorList>
    </citation>
    <scope>NUCLEOTIDE SEQUENCE [LARGE SCALE GENOMIC DNA]</scope>
    <source>
        <strain evidence="2 3">UHCC 0039</strain>
    </source>
</reference>
<sequence>MLTVAITIIREMRLFLIIWLGQVITFVGSSITAFALLMFLRLPEIRNTNEPVKANSFSIL</sequence>
<keyword evidence="1" id="KW-0812">Transmembrane</keyword>
<gene>
    <name evidence="2" type="ORF">BMF81_03792</name>
</gene>
<evidence type="ECO:0000313" key="3">
    <source>
        <dbReference type="Proteomes" id="UP000244056"/>
    </source>
</evidence>
<dbReference type="RefSeq" id="WP_107806755.1">
    <property type="nucleotide sequence ID" value="NZ_CAWNZE010000001.1"/>
</dbReference>
<keyword evidence="1" id="KW-1133">Transmembrane helix</keyword>
<evidence type="ECO:0000313" key="2">
    <source>
        <dbReference type="EMBL" id="AVZ31269.1"/>
    </source>
</evidence>
<dbReference type="GeneID" id="78019032"/>